<evidence type="ECO:0000313" key="4">
    <source>
        <dbReference type="Proteomes" id="UP001151760"/>
    </source>
</evidence>
<evidence type="ECO:0000256" key="2">
    <source>
        <dbReference type="SAM" id="MobiDB-lite"/>
    </source>
</evidence>
<name>A0ABQ4XER7_9ASTR</name>
<keyword evidence="4" id="KW-1185">Reference proteome</keyword>
<sequence length="246" mass="27699">MTTLQFADTYNLVAFSSKPAESEGFEQIVNFLNANPIRYALTINPTIYTSCIEQFWATVNVKIVNREVQLQALVDGKKIIVTEASVRCNLQLNDEGDETVNEEMDDSLVRAATIASSLEAEQDNCNIDKTRSKATLNEPSSLGTSSGSVPRHQETIRDTIGQTGFENVSKTSNDRLKIKELMELCTNLQNRVIDLEKTKTSQAQEITSLKSRVKRLEKKGRSKTHRLKITKRAKLQIYESHSNEEK</sequence>
<comment type="caution">
    <text evidence="3">The sequence shown here is derived from an EMBL/GenBank/DDBJ whole genome shotgun (WGS) entry which is preliminary data.</text>
</comment>
<feature type="compositionally biased region" description="Polar residues" evidence="2">
    <location>
        <begin position="132"/>
        <end position="148"/>
    </location>
</feature>
<evidence type="ECO:0000256" key="1">
    <source>
        <dbReference type="SAM" id="Coils"/>
    </source>
</evidence>
<proteinExistence type="predicted"/>
<accession>A0ABQ4XER7</accession>
<protein>
    <recommendedName>
        <fullName evidence="5">Xylulose kinase-1</fullName>
    </recommendedName>
</protein>
<feature type="coiled-coil region" evidence="1">
    <location>
        <begin position="178"/>
        <end position="219"/>
    </location>
</feature>
<organism evidence="3 4">
    <name type="scientific">Tanacetum coccineum</name>
    <dbReference type="NCBI Taxonomy" id="301880"/>
    <lineage>
        <taxon>Eukaryota</taxon>
        <taxon>Viridiplantae</taxon>
        <taxon>Streptophyta</taxon>
        <taxon>Embryophyta</taxon>
        <taxon>Tracheophyta</taxon>
        <taxon>Spermatophyta</taxon>
        <taxon>Magnoliopsida</taxon>
        <taxon>eudicotyledons</taxon>
        <taxon>Gunneridae</taxon>
        <taxon>Pentapetalae</taxon>
        <taxon>asterids</taxon>
        <taxon>campanulids</taxon>
        <taxon>Asterales</taxon>
        <taxon>Asteraceae</taxon>
        <taxon>Asteroideae</taxon>
        <taxon>Anthemideae</taxon>
        <taxon>Anthemidinae</taxon>
        <taxon>Tanacetum</taxon>
    </lineage>
</organism>
<keyword evidence="1" id="KW-0175">Coiled coil</keyword>
<evidence type="ECO:0008006" key="5">
    <source>
        <dbReference type="Google" id="ProtNLM"/>
    </source>
</evidence>
<dbReference type="Proteomes" id="UP001151760">
    <property type="component" value="Unassembled WGS sequence"/>
</dbReference>
<dbReference type="EMBL" id="BQNB010009439">
    <property type="protein sequence ID" value="GJS63545.1"/>
    <property type="molecule type" value="Genomic_DNA"/>
</dbReference>
<evidence type="ECO:0000313" key="3">
    <source>
        <dbReference type="EMBL" id="GJS63545.1"/>
    </source>
</evidence>
<gene>
    <name evidence="3" type="ORF">Tco_0678109</name>
</gene>
<reference evidence="3" key="1">
    <citation type="journal article" date="2022" name="Int. J. Mol. Sci.">
        <title>Draft Genome of Tanacetum Coccineum: Genomic Comparison of Closely Related Tanacetum-Family Plants.</title>
        <authorList>
            <person name="Yamashiro T."/>
            <person name="Shiraishi A."/>
            <person name="Nakayama K."/>
            <person name="Satake H."/>
        </authorList>
    </citation>
    <scope>NUCLEOTIDE SEQUENCE</scope>
</reference>
<reference evidence="3" key="2">
    <citation type="submission" date="2022-01" db="EMBL/GenBank/DDBJ databases">
        <authorList>
            <person name="Yamashiro T."/>
            <person name="Shiraishi A."/>
            <person name="Satake H."/>
            <person name="Nakayama K."/>
        </authorList>
    </citation>
    <scope>NUCLEOTIDE SEQUENCE</scope>
</reference>
<feature type="region of interest" description="Disordered" evidence="2">
    <location>
        <begin position="129"/>
        <end position="153"/>
    </location>
</feature>